<evidence type="ECO:0000313" key="1">
    <source>
        <dbReference type="EMBL" id="CEG50319.1"/>
    </source>
</evidence>
<keyword evidence="2" id="KW-1185">Reference proteome</keyword>
<dbReference type="GeneID" id="36403093"/>
<dbReference type="RefSeq" id="XP_024586688.1">
    <property type="nucleotide sequence ID" value="XM_024721606.1"/>
</dbReference>
<sequence length="56" mass="6213">MLKPTDGELHRICSVEEHYPAPTVKAFVKSRRMTPAEAPDITTQIGHLLEAQVELG</sequence>
<proteinExistence type="predicted"/>
<reference evidence="2" key="1">
    <citation type="submission" date="2014-09" db="EMBL/GenBank/DDBJ databases">
        <authorList>
            <person name="Sharma Rahul"/>
            <person name="Thines Marco"/>
        </authorList>
    </citation>
    <scope>NUCLEOTIDE SEQUENCE [LARGE SCALE GENOMIC DNA]</scope>
</reference>
<protein>
    <submittedName>
        <fullName evidence="1">Uncharacterized protein</fullName>
    </submittedName>
</protein>
<dbReference type="Proteomes" id="UP000054928">
    <property type="component" value="Unassembled WGS sequence"/>
</dbReference>
<name>A0A0P1B8P1_PLAHL</name>
<dbReference type="EMBL" id="CCYD01003101">
    <property type="protein sequence ID" value="CEG50319.1"/>
    <property type="molecule type" value="Genomic_DNA"/>
</dbReference>
<organism evidence="1 2">
    <name type="scientific">Plasmopara halstedii</name>
    <name type="common">Downy mildew of sunflower</name>
    <dbReference type="NCBI Taxonomy" id="4781"/>
    <lineage>
        <taxon>Eukaryota</taxon>
        <taxon>Sar</taxon>
        <taxon>Stramenopiles</taxon>
        <taxon>Oomycota</taxon>
        <taxon>Peronosporomycetes</taxon>
        <taxon>Peronosporales</taxon>
        <taxon>Peronosporaceae</taxon>
        <taxon>Plasmopara</taxon>
    </lineage>
</organism>
<evidence type="ECO:0000313" key="2">
    <source>
        <dbReference type="Proteomes" id="UP000054928"/>
    </source>
</evidence>
<dbReference type="AlphaFoldDB" id="A0A0P1B8P1"/>
<accession>A0A0P1B8P1</accession>